<reference evidence="2" key="1">
    <citation type="journal article" date="2014" name="Int. J. Syst. Evol. Microbiol.">
        <title>Complete genome sequence of Corynebacterium casei LMG S-19264T (=DSM 44701T), isolated from a smear-ripened cheese.</title>
        <authorList>
            <consortium name="US DOE Joint Genome Institute (JGI-PGF)"/>
            <person name="Walter F."/>
            <person name="Albersmeier A."/>
            <person name="Kalinowski J."/>
            <person name="Ruckert C."/>
        </authorList>
    </citation>
    <scope>NUCLEOTIDE SEQUENCE</scope>
    <source>
        <strain evidence="2">CGMCC 1.15179</strain>
    </source>
</reference>
<proteinExistence type="predicted"/>
<name>A0A8J2VFI9_9BACL</name>
<feature type="region of interest" description="Disordered" evidence="1">
    <location>
        <begin position="24"/>
        <end position="49"/>
    </location>
</feature>
<evidence type="ECO:0000256" key="1">
    <source>
        <dbReference type="SAM" id="MobiDB-lite"/>
    </source>
</evidence>
<gene>
    <name evidence="2" type="ORF">GCM10011571_01390</name>
</gene>
<protein>
    <submittedName>
        <fullName evidence="2">Uncharacterized protein</fullName>
    </submittedName>
</protein>
<comment type="caution">
    <text evidence="2">The sequence shown here is derived from an EMBL/GenBank/DDBJ whole genome shotgun (WGS) entry which is preliminary data.</text>
</comment>
<reference evidence="2" key="2">
    <citation type="submission" date="2020-09" db="EMBL/GenBank/DDBJ databases">
        <authorList>
            <person name="Sun Q."/>
            <person name="Zhou Y."/>
        </authorList>
    </citation>
    <scope>NUCLEOTIDE SEQUENCE</scope>
    <source>
        <strain evidence="2">CGMCC 1.15179</strain>
    </source>
</reference>
<dbReference type="Proteomes" id="UP000625210">
    <property type="component" value="Unassembled WGS sequence"/>
</dbReference>
<keyword evidence="3" id="KW-1185">Reference proteome</keyword>
<sequence length="49" mass="4820">MTSGDLWGDGGTRKSDRTVRAVGAIPAGRADSPADVINNGSPPIGGLVG</sequence>
<evidence type="ECO:0000313" key="3">
    <source>
        <dbReference type="Proteomes" id="UP000625210"/>
    </source>
</evidence>
<evidence type="ECO:0000313" key="2">
    <source>
        <dbReference type="EMBL" id="GGE04163.1"/>
    </source>
</evidence>
<dbReference type="AlphaFoldDB" id="A0A8J2VFI9"/>
<organism evidence="2 3">
    <name type="scientific">Marinithermofilum abyssi</name>
    <dbReference type="NCBI Taxonomy" id="1571185"/>
    <lineage>
        <taxon>Bacteria</taxon>
        <taxon>Bacillati</taxon>
        <taxon>Bacillota</taxon>
        <taxon>Bacilli</taxon>
        <taxon>Bacillales</taxon>
        <taxon>Thermoactinomycetaceae</taxon>
        <taxon>Marinithermofilum</taxon>
    </lineage>
</organism>
<dbReference type="EMBL" id="BMHQ01000001">
    <property type="protein sequence ID" value="GGE04163.1"/>
    <property type="molecule type" value="Genomic_DNA"/>
</dbReference>
<accession>A0A8J2VFI9</accession>